<name>A0A2M6UHP9_9BRAD</name>
<evidence type="ECO:0000313" key="1">
    <source>
        <dbReference type="EMBL" id="PIT04144.1"/>
    </source>
</evidence>
<dbReference type="RefSeq" id="WP_100179264.1">
    <property type="nucleotide sequence ID" value="NZ_LFJC01000003.1"/>
</dbReference>
<keyword evidence="2" id="KW-1185">Reference proteome</keyword>
<dbReference type="EMBL" id="LFJC01000003">
    <property type="protein sequence ID" value="PIT04144.1"/>
    <property type="molecule type" value="Genomic_DNA"/>
</dbReference>
<protein>
    <submittedName>
        <fullName evidence="1">Uncharacterized protein</fullName>
    </submittedName>
</protein>
<accession>A0A2M6UHP9</accession>
<dbReference type="Proteomes" id="UP000228930">
    <property type="component" value="Unassembled WGS sequence"/>
</dbReference>
<sequence length="305" mass="34030">MSATGLKRYFDDVPGLHAHPFFAKTGLLNDLLLGEVFPAIRENEVHFYYGGARLCVYKGGEMLSNNRYLDIPDNGSSRDVRIPSDRYSEYRAIKDKCKGYRSPNRELSIVSSLFSEFSLAASSVRPDRARLLDIECRFPGAPQPADAESKTQDMIDCLFLTPQGTLVFVEVKRSDNAEARSSGESAAVVNQLRRYRSQLGSEALRRNIKDVYTDAIKALSLCLKQENLPEVFTPKAVFEGVPLLIVGPTVSSPYSKEIWQRDLLAAPLSLQSDIIGLDGRDERMTAALDKFFRFLDGNVTETGSR</sequence>
<comment type="caution">
    <text evidence="1">The sequence shown here is derived from an EMBL/GenBank/DDBJ whole genome shotgun (WGS) entry which is preliminary data.</text>
</comment>
<reference evidence="1 2" key="1">
    <citation type="submission" date="2015-06" db="EMBL/GenBank/DDBJ databases">
        <title>Comparative genome analysis of nirS-carrying Bradyrhizobium sp. strains.</title>
        <authorList>
            <person name="Ishii S."/>
            <person name="Jang J."/>
            <person name="Nishizawa T."/>
            <person name="Senoo K."/>
        </authorList>
    </citation>
    <scope>NUCLEOTIDE SEQUENCE [LARGE SCALE GENOMIC DNA]</scope>
    <source>
        <strain evidence="1 2">TSA1</strain>
    </source>
</reference>
<evidence type="ECO:0000313" key="2">
    <source>
        <dbReference type="Proteomes" id="UP000228930"/>
    </source>
</evidence>
<gene>
    <name evidence="1" type="ORF">TSA1_27770</name>
</gene>
<dbReference type="AlphaFoldDB" id="A0A2M6UHP9"/>
<organism evidence="1 2">
    <name type="scientific">Bradyrhizobium nitroreducens</name>
    <dbReference type="NCBI Taxonomy" id="709803"/>
    <lineage>
        <taxon>Bacteria</taxon>
        <taxon>Pseudomonadati</taxon>
        <taxon>Pseudomonadota</taxon>
        <taxon>Alphaproteobacteria</taxon>
        <taxon>Hyphomicrobiales</taxon>
        <taxon>Nitrobacteraceae</taxon>
        <taxon>Bradyrhizobium</taxon>
    </lineage>
</organism>
<proteinExistence type="predicted"/>